<feature type="domain" description="AAA" evidence="1">
    <location>
        <begin position="2"/>
        <end position="177"/>
    </location>
</feature>
<gene>
    <name evidence="2" type="ORF">OP8BY_2118</name>
</gene>
<evidence type="ECO:0000313" key="2">
    <source>
        <dbReference type="EMBL" id="RFT16112.1"/>
    </source>
</evidence>
<evidence type="ECO:0000259" key="1">
    <source>
        <dbReference type="Pfam" id="PF13614"/>
    </source>
</evidence>
<dbReference type="CDD" id="cd02042">
    <property type="entry name" value="ParAB_family"/>
    <property type="match status" value="1"/>
</dbReference>
<dbReference type="InterPro" id="IPR050678">
    <property type="entry name" value="DNA_Partitioning_ATPase"/>
</dbReference>
<dbReference type="EMBL" id="QUAH01000005">
    <property type="protein sequence ID" value="RFT16112.1"/>
    <property type="molecule type" value="Genomic_DNA"/>
</dbReference>
<dbReference type="AlphaFoldDB" id="A0A3E2BN91"/>
<dbReference type="InterPro" id="IPR025669">
    <property type="entry name" value="AAA_dom"/>
</dbReference>
<evidence type="ECO:0000313" key="3">
    <source>
        <dbReference type="Proteomes" id="UP000257323"/>
    </source>
</evidence>
<protein>
    <submittedName>
        <fullName evidence="2">Chromosome (Plasmid) partitioning protein ParA</fullName>
    </submittedName>
</protein>
<dbReference type="SUPFAM" id="SSF52540">
    <property type="entry name" value="P-loop containing nucleoside triphosphate hydrolases"/>
    <property type="match status" value="1"/>
</dbReference>
<dbReference type="PANTHER" id="PTHR13696:SF52">
    <property type="entry name" value="PARA FAMILY PROTEIN CT_582"/>
    <property type="match status" value="1"/>
</dbReference>
<dbReference type="Pfam" id="PF13614">
    <property type="entry name" value="AAA_31"/>
    <property type="match status" value="1"/>
</dbReference>
<dbReference type="PIRSF" id="PIRSF009320">
    <property type="entry name" value="Nuc_binding_HP_1000"/>
    <property type="match status" value="1"/>
</dbReference>
<reference evidence="2 3" key="1">
    <citation type="submission" date="2018-08" db="EMBL/GenBank/DDBJ databases">
        <title>Genome analysis of the thermophilic bacterium of the candidate phylum Aminicenantes from deep subsurface aquifer revealed its physiology and ecological role.</title>
        <authorList>
            <person name="Kadnikov V.V."/>
            <person name="Mardanov A.V."/>
            <person name="Beletsky A.V."/>
            <person name="Karnachuk O.V."/>
            <person name="Ravin N.V."/>
        </authorList>
    </citation>
    <scope>NUCLEOTIDE SEQUENCE [LARGE SCALE GENOMIC DNA]</scope>
    <source>
        <strain evidence="2">BY38</strain>
    </source>
</reference>
<organism evidence="2 3">
    <name type="scientific">Candidatus Saccharicenans subterraneus</name>
    <dbReference type="NCBI Taxonomy" id="2508984"/>
    <lineage>
        <taxon>Bacteria</taxon>
        <taxon>Candidatus Aminicenantota</taxon>
        <taxon>Candidatus Aminicenantia</taxon>
        <taxon>Candidatus Aminicenantales</taxon>
        <taxon>Candidatus Saccharicenantaceae</taxon>
        <taxon>Candidatus Saccharicenans</taxon>
    </lineage>
</organism>
<dbReference type="Gene3D" id="3.40.50.300">
    <property type="entry name" value="P-loop containing nucleotide triphosphate hydrolases"/>
    <property type="match status" value="1"/>
</dbReference>
<dbReference type="Proteomes" id="UP000257323">
    <property type="component" value="Unassembled WGS sequence"/>
</dbReference>
<proteinExistence type="predicted"/>
<dbReference type="PANTHER" id="PTHR13696">
    <property type="entry name" value="P-LOOP CONTAINING NUCLEOSIDE TRIPHOSPHATE HYDROLASE"/>
    <property type="match status" value="1"/>
</dbReference>
<comment type="caution">
    <text evidence="2">The sequence shown here is derived from an EMBL/GenBank/DDBJ whole genome shotgun (WGS) entry which is preliminary data.</text>
</comment>
<accession>A0A3E2BN91</accession>
<name>A0A3E2BN91_9BACT</name>
<dbReference type="InterPro" id="IPR027417">
    <property type="entry name" value="P-loop_NTPase"/>
</dbReference>
<dbReference type="FunFam" id="3.40.50.300:FF:000285">
    <property type="entry name" value="Sporulation initiation inhibitor Soj"/>
    <property type="match status" value="1"/>
</dbReference>
<sequence>MIIAVTNQKGGVGKTTTCVNVSAALALMGHRVLLVDMDPQAHSTISIVNNPHEIPRSLFDVLMDKNTKISDVIVKSTIPGLDVAISRISMAKLEPALIGEFDGHYRLRDALNTVRDHYDYIFIDTPPTLGLITLNALVAASHILIPIQSSYLCLEGTDDLLETIDKVKKIANPELEIIGVIITLHDRRTNISKDVVDRIIEVFGDKVFKTYISKSVKLEESPAYKESIFTFAPDSIGAIQYKSVAEELIERANKN</sequence>